<feature type="coiled-coil region" evidence="1">
    <location>
        <begin position="117"/>
        <end position="144"/>
    </location>
</feature>
<proteinExistence type="predicted"/>
<evidence type="ECO:0000313" key="4">
    <source>
        <dbReference type="Proteomes" id="UP000022910"/>
    </source>
</evidence>
<name>A0A015LRN1_RHIIW</name>
<dbReference type="Proteomes" id="UP000022910">
    <property type="component" value="Unassembled WGS sequence"/>
</dbReference>
<dbReference type="SUPFAM" id="SSF52047">
    <property type="entry name" value="RNI-like"/>
    <property type="match status" value="1"/>
</dbReference>
<gene>
    <name evidence="3" type="ORF">RirG_207760</name>
</gene>
<protein>
    <recommendedName>
        <fullName evidence="2">F-box domain-containing protein</fullName>
    </recommendedName>
</protein>
<sequence>MESQLSTETWTQIFNYLESRADLHSCLLVNRLWCRIMVKILWEHPFSYNMSHEKFKSILKTYLTCLNERSIERLEESGIKLIMFNNKKPMFAYNEFLRDLVIDSIRFDICIYNLINESKEEQKIKKINKKRRNFQEKSEDLKDIRKIQQKYSKEGDLILEELIKLICSKSNKIRSLSVSPCNMMDYMITLLKDENNYYFNNIKSFTINSTSKVYNSYELIKVYELIFALSRVSKNITHIRVNNACQSYQSELGDSLGILLNSQTNLRSLDLEYLTEPVYYEPIISKSNIISTLSDISFKNINFGNISQKSMNSLIKLSQNLKILKVASCLNCSLLCDAMKQCSNLVEFTYETCQFGEDLDFLLTILKSSSSSLRYLDIFWIRDGSNDNESLLKRLKLINCISEHCTKLTYLKLRRLNSEDLFSIWYGCKQLEVLSFFCNEHSDWDDSLEDLGRLLPCTLKVLKIGHWIEMPFSAMALESFLKGCKESLKKLEIYSFKKLCKHSEYVSVLENSGVYYELIS</sequence>
<dbReference type="EMBL" id="JEMT01027399">
    <property type="protein sequence ID" value="EXX57373.1"/>
    <property type="molecule type" value="Genomic_DNA"/>
</dbReference>
<dbReference type="AlphaFoldDB" id="A0A015LRN1"/>
<dbReference type="Pfam" id="PF12937">
    <property type="entry name" value="F-box-like"/>
    <property type="match status" value="1"/>
</dbReference>
<evidence type="ECO:0000256" key="1">
    <source>
        <dbReference type="SAM" id="Coils"/>
    </source>
</evidence>
<evidence type="ECO:0000313" key="3">
    <source>
        <dbReference type="EMBL" id="EXX57373.1"/>
    </source>
</evidence>
<dbReference type="SMR" id="A0A015LRN1"/>
<dbReference type="InterPro" id="IPR001810">
    <property type="entry name" value="F-box_dom"/>
</dbReference>
<dbReference type="OrthoDB" id="2336265at2759"/>
<organism evidence="3 4">
    <name type="scientific">Rhizophagus irregularis (strain DAOM 197198w)</name>
    <name type="common">Glomus intraradices</name>
    <dbReference type="NCBI Taxonomy" id="1432141"/>
    <lineage>
        <taxon>Eukaryota</taxon>
        <taxon>Fungi</taxon>
        <taxon>Fungi incertae sedis</taxon>
        <taxon>Mucoromycota</taxon>
        <taxon>Glomeromycotina</taxon>
        <taxon>Glomeromycetes</taxon>
        <taxon>Glomerales</taxon>
        <taxon>Glomeraceae</taxon>
        <taxon>Rhizophagus</taxon>
    </lineage>
</organism>
<dbReference type="InterPro" id="IPR032675">
    <property type="entry name" value="LRR_dom_sf"/>
</dbReference>
<feature type="domain" description="F-box" evidence="2">
    <location>
        <begin position="8"/>
        <end position="46"/>
    </location>
</feature>
<comment type="caution">
    <text evidence="3">The sequence shown here is derived from an EMBL/GenBank/DDBJ whole genome shotgun (WGS) entry which is preliminary data.</text>
</comment>
<keyword evidence="1" id="KW-0175">Coiled coil</keyword>
<evidence type="ECO:0000259" key="2">
    <source>
        <dbReference type="Pfam" id="PF12937"/>
    </source>
</evidence>
<reference evidence="3 4" key="1">
    <citation type="submission" date="2014-02" db="EMBL/GenBank/DDBJ databases">
        <title>Single nucleus genome sequencing reveals high similarity among nuclei of an endomycorrhizal fungus.</title>
        <authorList>
            <person name="Lin K."/>
            <person name="Geurts R."/>
            <person name="Zhang Z."/>
            <person name="Limpens E."/>
            <person name="Saunders D.G."/>
            <person name="Mu D."/>
            <person name="Pang E."/>
            <person name="Cao H."/>
            <person name="Cha H."/>
            <person name="Lin T."/>
            <person name="Zhou Q."/>
            <person name="Shang Y."/>
            <person name="Li Y."/>
            <person name="Ivanov S."/>
            <person name="Sharma T."/>
            <person name="Velzen R.V."/>
            <person name="Ruijter N.D."/>
            <person name="Aanen D.K."/>
            <person name="Win J."/>
            <person name="Kamoun S."/>
            <person name="Bisseling T."/>
            <person name="Huang S."/>
        </authorList>
    </citation>
    <scope>NUCLEOTIDE SEQUENCE [LARGE SCALE GENOMIC DNA]</scope>
    <source>
        <strain evidence="4">DAOM197198w</strain>
    </source>
</reference>
<keyword evidence="4" id="KW-1185">Reference proteome</keyword>
<dbReference type="Gene3D" id="3.80.10.10">
    <property type="entry name" value="Ribonuclease Inhibitor"/>
    <property type="match status" value="1"/>
</dbReference>
<accession>A0A015LRN1</accession>
<dbReference type="HOGENOM" id="CLU_028913_2_1_1"/>